<protein>
    <recommendedName>
        <fullName evidence="2">AB hydrolase-1 domain-containing protein</fullName>
    </recommendedName>
</protein>
<name>A0A382AP70_9ZZZZ</name>
<evidence type="ECO:0000313" key="3">
    <source>
        <dbReference type="EMBL" id="SVB03174.1"/>
    </source>
</evidence>
<evidence type="ECO:0000259" key="2">
    <source>
        <dbReference type="Pfam" id="PF00561"/>
    </source>
</evidence>
<accession>A0A382AP70</accession>
<keyword evidence="1" id="KW-0378">Hydrolase</keyword>
<feature type="domain" description="AB hydrolase-1" evidence="2">
    <location>
        <begin position="17"/>
        <end position="114"/>
    </location>
</feature>
<dbReference type="PANTHER" id="PTHR43798:SF31">
    <property type="entry name" value="AB HYDROLASE SUPERFAMILY PROTEIN YCLE"/>
    <property type="match status" value="1"/>
</dbReference>
<dbReference type="EMBL" id="UINC01026185">
    <property type="protein sequence ID" value="SVB03174.1"/>
    <property type="molecule type" value="Genomic_DNA"/>
</dbReference>
<gene>
    <name evidence="3" type="ORF">METZ01_LOCUS156028</name>
</gene>
<dbReference type="Pfam" id="PF00561">
    <property type="entry name" value="Abhydrolase_1"/>
    <property type="match status" value="1"/>
</dbReference>
<dbReference type="GO" id="GO:0016020">
    <property type="term" value="C:membrane"/>
    <property type="evidence" value="ECO:0007669"/>
    <property type="project" value="TreeGrafter"/>
</dbReference>
<sequence>MIKPIVCDYSIEGKGQPLFLIHGIGAARDAWRLMIPKLKEHFTVISYDLRGHGTSPIPSNEFNLEDLVLDLELLRDRLGFDKSHFAGHSLGGMIAPAYARKYPNRVISLGLLSTAAGRTKEDRSKLFNVIKSMENNGIPRILSTLISRWFTDEFIANNPEIVEQRIKQVTNTDSRVFLNVFRIYANTEMSPWLKELLIPTLVLTGENDGACNPRLNKLIADTIPTSKLIILPNYKHSILIEAPDEISENLIQFML</sequence>
<evidence type="ECO:0000256" key="1">
    <source>
        <dbReference type="ARBA" id="ARBA00022801"/>
    </source>
</evidence>
<dbReference type="PRINTS" id="PR00111">
    <property type="entry name" value="ABHYDROLASE"/>
</dbReference>
<dbReference type="InterPro" id="IPR050266">
    <property type="entry name" value="AB_hydrolase_sf"/>
</dbReference>
<organism evidence="3">
    <name type="scientific">marine metagenome</name>
    <dbReference type="NCBI Taxonomy" id="408172"/>
    <lineage>
        <taxon>unclassified sequences</taxon>
        <taxon>metagenomes</taxon>
        <taxon>ecological metagenomes</taxon>
    </lineage>
</organism>
<dbReference type="InterPro" id="IPR000073">
    <property type="entry name" value="AB_hydrolase_1"/>
</dbReference>
<dbReference type="Gene3D" id="3.40.50.1820">
    <property type="entry name" value="alpha/beta hydrolase"/>
    <property type="match status" value="1"/>
</dbReference>
<reference evidence="3" key="1">
    <citation type="submission" date="2018-05" db="EMBL/GenBank/DDBJ databases">
        <authorList>
            <person name="Lanie J.A."/>
            <person name="Ng W.-L."/>
            <person name="Kazmierczak K.M."/>
            <person name="Andrzejewski T.M."/>
            <person name="Davidsen T.M."/>
            <person name="Wayne K.J."/>
            <person name="Tettelin H."/>
            <person name="Glass J.I."/>
            <person name="Rusch D."/>
            <person name="Podicherti R."/>
            <person name="Tsui H.-C.T."/>
            <person name="Winkler M.E."/>
        </authorList>
    </citation>
    <scope>NUCLEOTIDE SEQUENCE</scope>
</reference>
<proteinExistence type="predicted"/>
<dbReference type="GO" id="GO:0016787">
    <property type="term" value="F:hydrolase activity"/>
    <property type="evidence" value="ECO:0007669"/>
    <property type="project" value="UniProtKB-KW"/>
</dbReference>
<dbReference type="AlphaFoldDB" id="A0A382AP70"/>
<dbReference type="PANTHER" id="PTHR43798">
    <property type="entry name" value="MONOACYLGLYCEROL LIPASE"/>
    <property type="match status" value="1"/>
</dbReference>
<dbReference type="SUPFAM" id="SSF53474">
    <property type="entry name" value="alpha/beta-Hydrolases"/>
    <property type="match status" value="1"/>
</dbReference>
<dbReference type="InterPro" id="IPR029058">
    <property type="entry name" value="AB_hydrolase_fold"/>
</dbReference>